<dbReference type="Pfam" id="PF14659">
    <property type="entry name" value="Phage_int_SAM_3"/>
    <property type="match status" value="1"/>
</dbReference>
<dbReference type="AlphaFoldDB" id="A0A7W5ANF0"/>
<keyword evidence="2 4" id="KW-0238">DNA-binding</keyword>
<dbReference type="SUPFAM" id="SSF56349">
    <property type="entry name" value="DNA breaking-rejoining enzymes"/>
    <property type="match status" value="1"/>
</dbReference>
<protein>
    <submittedName>
        <fullName evidence="8">Integrase</fullName>
    </submittedName>
</protein>
<feature type="region of interest" description="Disordered" evidence="5">
    <location>
        <begin position="263"/>
        <end position="293"/>
    </location>
</feature>
<comment type="caution">
    <text evidence="8">The sequence shown here is derived from an EMBL/GenBank/DDBJ whole genome shotgun (WGS) entry which is preliminary data.</text>
</comment>
<dbReference type="InterPro" id="IPR044068">
    <property type="entry name" value="CB"/>
</dbReference>
<evidence type="ECO:0000256" key="4">
    <source>
        <dbReference type="PROSITE-ProRule" id="PRU01248"/>
    </source>
</evidence>
<dbReference type="GO" id="GO:0006310">
    <property type="term" value="P:DNA recombination"/>
    <property type="evidence" value="ECO:0007669"/>
    <property type="project" value="UniProtKB-KW"/>
</dbReference>
<evidence type="ECO:0000313" key="8">
    <source>
        <dbReference type="EMBL" id="MBB3099360.1"/>
    </source>
</evidence>
<name>A0A7W5ANF0_9ACTN</name>
<proteinExistence type="predicted"/>
<dbReference type="InterPro" id="IPR050090">
    <property type="entry name" value="Tyrosine_recombinase_XerCD"/>
</dbReference>
<keyword evidence="9" id="KW-1185">Reference proteome</keyword>
<evidence type="ECO:0000256" key="1">
    <source>
        <dbReference type="ARBA" id="ARBA00022908"/>
    </source>
</evidence>
<evidence type="ECO:0000256" key="2">
    <source>
        <dbReference type="ARBA" id="ARBA00023125"/>
    </source>
</evidence>
<dbReference type="EMBL" id="JACHXF010000018">
    <property type="protein sequence ID" value="MBB3099360.1"/>
    <property type="molecule type" value="Genomic_DNA"/>
</dbReference>
<dbReference type="PROSITE" id="PS51900">
    <property type="entry name" value="CB"/>
    <property type="match status" value="1"/>
</dbReference>
<keyword evidence="1" id="KW-0229">DNA integration</keyword>
<dbReference type="CDD" id="cd01189">
    <property type="entry name" value="INT_ICEBs1_C_like"/>
    <property type="match status" value="1"/>
</dbReference>
<accession>A0A7W5ANF0</accession>
<dbReference type="Gene3D" id="1.10.150.130">
    <property type="match status" value="1"/>
</dbReference>
<evidence type="ECO:0000256" key="3">
    <source>
        <dbReference type="ARBA" id="ARBA00023172"/>
    </source>
</evidence>
<dbReference type="InterPro" id="IPR002104">
    <property type="entry name" value="Integrase_catalytic"/>
</dbReference>
<dbReference type="Pfam" id="PF00589">
    <property type="entry name" value="Phage_integrase"/>
    <property type="match status" value="1"/>
</dbReference>
<evidence type="ECO:0000259" key="7">
    <source>
        <dbReference type="PROSITE" id="PS51900"/>
    </source>
</evidence>
<gene>
    <name evidence="8" type="ORF">FHR83_007066</name>
</gene>
<feature type="domain" description="Tyr recombinase" evidence="6">
    <location>
        <begin position="171"/>
        <end position="409"/>
    </location>
</feature>
<feature type="domain" description="Core-binding (CB)" evidence="7">
    <location>
        <begin position="67"/>
        <end position="150"/>
    </location>
</feature>
<dbReference type="PROSITE" id="PS51898">
    <property type="entry name" value="TYR_RECOMBINASE"/>
    <property type="match status" value="1"/>
</dbReference>
<dbReference type="InterPro" id="IPR004107">
    <property type="entry name" value="Integrase_SAM-like_N"/>
</dbReference>
<dbReference type="InterPro" id="IPR011010">
    <property type="entry name" value="DNA_brk_join_enz"/>
</dbReference>
<dbReference type="InterPro" id="IPR013762">
    <property type="entry name" value="Integrase-like_cat_sf"/>
</dbReference>
<dbReference type="RefSeq" id="WP_183225419.1">
    <property type="nucleotide sequence ID" value="NZ_BMPW01000021.1"/>
</dbReference>
<organism evidence="8 9">
    <name type="scientific">Actinoplanes campanulatus</name>
    <dbReference type="NCBI Taxonomy" id="113559"/>
    <lineage>
        <taxon>Bacteria</taxon>
        <taxon>Bacillati</taxon>
        <taxon>Actinomycetota</taxon>
        <taxon>Actinomycetes</taxon>
        <taxon>Micromonosporales</taxon>
        <taxon>Micromonosporaceae</taxon>
        <taxon>Actinoplanes</taxon>
    </lineage>
</organism>
<dbReference type="GO" id="GO:0015074">
    <property type="term" value="P:DNA integration"/>
    <property type="evidence" value="ECO:0007669"/>
    <property type="project" value="UniProtKB-KW"/>
</dbReference>
<dbReference type="GO" id="GO:0003677">
    <property type="term" value="F:DNA binding"/>
    <property type="evidence" value="ECO:0007669"/>
    <property type="project" value="UniProtKB-UniRule"/>
</dbReference>
<reference evidence="8 9" key="1">
    <citation type="submission" date="2020-08" db="EMBL/GenBank/DDBJ databases">
        <title>Genomic Encyclopedia of Type Strains, Phase III (KMG-III): the genomes of soil and plant-associated and newly described type strains.</title>
        <authorList>
            <person name="Whitman W."/>
        </authorList>
    </citation>
    <scope>NUCLEOTIDE SEQUENCE [LARGE SCALE GENOMIC DNA]</scope>
    <source>
        <strain evidence="8 9">CECT 3287</strain>
    </source>
</reference>
<dbReference type="Gene3D" id="1.10.443.10">
    <property type="entry name" value="Intergrase catalytic core"/>
    <property type="match status" value="1"/>
</dbReference>
<dbReference type="PANTHER" id="PTHR30349:SF91">
    <property type="entry name" value="INTA PROTEIN"/>
    <property type="match status" value="1"/>
</dbReference>
<dbReference type="InterPro" id="IPR010998">
    <property type="entry name" value="Integrase_recombinase_N"/>
</dbReference>
<sequence>MPRNRYPTIRKGADGLWHAWITVGTKPNGRPDQRHIKRETKTLVEDRIDELLDQVRGGAVVKPGRPDSVAQWLDTYLTTVAPRRCDPGTVKDYRSKIDHWVLPVIGSTRLDRLQPHQLEEVYLGMQRAGRADSTQLKVHRILSRALEVALRRRLVTRNVAKLIDAPTTEQIEQAALTREDAVAVLDAAAGRRNATRWSLALALGLRQGEALGLRWSHVDLDRGEIRVFWQLRRRAFDHGCDGACGRRRGGNCPQRSMTLRSAESTVLDLSKPPDSDRRTGLVLKSPKGKSKRTVPIPDQLIEQLRRHQTEQGIERILADDAWQDHGFVFARLDGQPIDPGPDHREWKALLSAAGVPESRLHDARHTAGTMMAALGVPLQVVQEVLGHSDLRTARRYVHVASEMARAATERIGGALFREVVHPDLHP</sequence>
<dbReference type="Proteomes" id="UP000590749">
    <property type="component" value="Unassembled WGS sequence"/>
</dbReference>
<evidence type="ECO:0000259" key="6">
    <source>
        <dbReference type="PROSITE" id="PS51898"/>
    </source>
</evidence>
<evidence type="ECO:0000313" key="9">
    <source>
        <dbReference type="Proteomes" id="UP000590749"/>
    </source>
</evidence>
<keyword evidence="3" id="KW-0233">DNA recombination</keyword>
<dbReference type="PANTHER" id="PTHR30349">
    <property type="entry name" value="PHAGE INTEGRASE-RELATED"/>
    <property type="match status" value="1"/>
</dbReference>
<evidence type="ECO:0000256" key="5">
    <source>
        <dbReference type="SAM" id="MobiDB-lite"/>
    </source>
</evidence>